<dbReference type="InterPro" id="IPR007066">
    <property type="entry name" value="RNA_pol_Rpb1_3"/>
</dbReference>
<evidence type="ECO:0000256" key="4">
    <source>
        <dbReference type="ARBA" id="ARBA00006460"/>
    </source>
</evidence>
<evidence type="ECO:0000256" key="1">
    <source>
        <dbReference type="ARBA" id="ARBA00001946"/>
    </source>
</evidence>
<evidence type="ECO:0000256" key="9">
    <source>
        <dbReference type="ARBA" id="ARBA00022695"/>
    </source>
</evidence>
<accession>L5K847</accession>
<dbReference type="FunFam" id="3.30.70.2850:FF:000001">
    <property type="entry name" value="DNA-directed RNA polymerase subunit"/>
    <property type="match status" value="1"/>
</dbReference>
<dbReference type="FunFam" id="3.30.1490.180:FF:000003">
    <property type="entry name" value="DNA-directed RNA polymerase subunit"/>
    <property type="match status" value="1"/>
</dbReference>
<feature type="compositionally biased region" description="Basic and acidic residues" evidence="18">
    <location>
        <begin position="1394"/>
        <end position="1404"/>
    </location>
</feature>
<dbReference type="PANTHER" id="PTHR19376:SF11">
    <property type="entry name" value="DNA-DIRECTED RNA POLYMERASE I SUBUNIT RPA1"/>
    <property type="match status" value="1"/>
</dbReference>
<dbReference type="FunFam" id="1.10.274.100:FF:000004">
    <property type="entry name" value="DNA-directed RNA polymerase subunit"/>
    <property type="match status" value="1"/>
</dbReference>
<dbReference type="GO" id="GO:0006351">
    <property type="term" value="P:DNA-templated transcription"/>
    <property type="evidence" value="ECO:0007669"/>
    <property type="project" value="InterPro"/>
</dbReference>
<keyword evidence="11" id="KW-0862">Zinc</keyword>
<keyword evidence="14" id="KW-0539">Nucleus</keyword>
<dbReference type="GO" id="GO:0046872">
    <property type="term" value="F:metal ion binding"/>
    <property type="evidence" value="ECO:0007669"/>
    <property type="project" value="UniProtKB-KW"/>
</dbReference>
<sequence>MRSRRYGAQGRINAYVSSPCRTKMIVTEKEQIVPKPEEKITQKKKTSQKKLEKQKLMTWEKLSVKSITNPRYLDSLGNPSVNGLYDLALGPADSREVCSTCVQDFSNCAGHLGHIELPLTVYNPLLFDKLYLLLRGSCLNCHMLTCPRAVIHLLLCQLRVLEVGALQAVYELERILNRFLEENSDPTAFEIQEELERYTTKIVQNNLLGSQGAHVKNVCESKSNLITYFWKAHMTAKRCPHCKTGRSVVRKEHNSKLTITYPAMVHKKAGQKDTEPLGGGFLKDFERKRYRPVNRLGDQMFTNGQTVNLQAVMKDMVLIRKLLALMAQEQELPCEVAAPAKDEEKDSSVTMDRSFLSMLPGQSLTDKLYNIWIRLQSHVNIVFDSEMDKLMMEKYPGIRQTLEKKDGLFRKHMMGKRVDYAARSVICPDLYINTNEIGIPMVFATKLTYPQPVTPWNVQELRQAVINGPNVHPGASMVINEDGSRTALSAVDLTQREAVAKQLLTPATGTPKPQGTKIVCRHVKNGDILLLNRQPTLHKPSIQAHHARILPEEKVLRLHYANCKAYNADFDGDEMNAHFPQSELGRAEASVLACTDQQYLVPKDGQPLAGLIQDHMVSGANMTTRGCFFNREQYMQLVYRGLTDKVGRVKFFPPAIRKPFPLWTGKQVVSTLLINIIPEEHIPLNLSGKAKISGKAWVKESPRPVPGFNPNSMCESQVIIREGELLCGVLDKAHYGSSAYGLVHCCYEIYGGQTSGKVLTCLARLFTAYLQLYRGFTLGMEDILVTPKADGKRHRIIGESTHCGPRAVRAALNLPETASCDEVRGKWQDAHLGKDQRDFNMIDLKFKEEVNHYSNEINKACMPFGLHRQFPENNLQMMVQSGAKGSTVNTMQISCLLGQIELEGRRPPLMASGKSLPCFEPYEFTPRAGGFVTGRFLTGIKPPEFFFHCMAGREGLVDTAVKTSRSGYLQRCIIKHLEGLVVQYDLTVRDSDGSVVQFLYGEDGLDIPKTQFLQPKQFPFLASNYEVIMKSKHLHEVLSRADPQKALRHFRAIKKWQNKHSNTLLRKGAFLSYSQKVREAVKALNLQDANQHGRSPGTYQMLRMWGELDEQSRRKYQKKAAPCPDPSLSVWRPDIYFASVSETFEKKMDDYSCEWASQAEKSYEKSELSLDRLRTLLQLKWQRSLCDPGEAVGLLAAQSIGEPSTQMTLNTFHFAGRGEMNVTLGIPRLREILMVASANIKTPMMSVPVLNTKKALKRVKSLKRQLTRVCLGEVLQKIDVQESFCMGEKQNKSRMYQLRFHFLPHAYYQQEKCLKPKDILHFMETRFFKILMESIRKKNSKASAFRSVNTRRATQRDLDNAGESERNQGEQEGDEEEEGHIVDAEAEEGDADASDIKRKEKQEEESSAIMVPARTEDRLEGLREFTGTRARGEGEEGLWRLGSQHSQGKDQQEGQGRQPSHTEHVDYESEEEGEKEGEENDDEEDVQEEGNVCGEGAHRAQEQDEEVGSSPEENSPPAPAPRQHRKPTCSPEPQGAEAVEHRVQAVCESHPFIEDYQYDSEESLWCQVTVKLPLMKVNFDMSSLVVSLAHSTVIYATKGITRCLLNETTTNKNEKELILNTEGINLPELFKYAEVLDLRRLYSNDIHAMASTYGIEAALRVIEKEIKDVFAVYGSHDELRSPSACLVVGKVVKGGTGLFELKQPLR</sequence>
<evidence type="ECO:0000256" key="7">
    <source>
        <dbReference type="ARBA" id="ARBA00022553"/>
    </source>
</evidence>
<dbReference type="InterPro" id="IPR006592">
    <property type="entry name" value="RNA_pol_N"/>
</dbReference>
<evidence type="ECO:0000256" key="18">
    <source>
        <dbReference type="SAM" id="MobiDB-lite"/>
    </source>
</evidence>
<comment type="similarity">
    <text evidence="4 17">Belongs to the RNA polymerase beta' chain family.</text>
</comment>
<dbReference type="FunFam" id="1.10.357.120:FF:000001">
    <property type="entry name" value="DNA-directed RNA polymerase subunit"/>
    <property type="match status" value="1"/>
</dbReference>
<keyword evidence="6 17" id="KW-0240">DNA-directed RNA polymerase</keyword>
<dbReference type="Pfam" id="PF00623">
    <property type="entry name" value="RNA_pol_Rpb1_2"/>
    <property type="match status" value="1"/>
</dbReference>
<dbReference type="FunCoup" id="L5K847">
    <property type="interactions" value="2379"/>
</dbReference>
<dbReference type="InterPro" id="IPR007080">
    <property type="entry name" value="RNA_pol_Rpb1_1"/>
</dbReference>
<dbReference type="Gene3D" id="6.10.250.2940">
    <property type="match status" value="1"/>
</dbReference>
<feature type="compositionally biased region" description="Basic and acidic residues" evidence="18">
    <location>
        <begin position="1414"/>
        <end position="1423"/>
    </location>
</feature>
<dbReference type="FunFam" id="4.10.860.120:FF:000006">
    <property type="entry name" value="DNA-directed RNA polymerase subunit"/>
    <property type="match status" value="1"/>
</dbReference>
<keyword evidence="7" id="KW-0597">Phosphoprotein</keyword>
<evidence type="ECO:0000256" key="2">
    <source>
        <dbReference type="ARBA" id="ARBA00004286"/>
    </source>
</evidence>
<feature type="compositionally biased region" description="Basic and acidic residues" evidence="18">
    <location>
        <begin position="1354"/>
        <end position="1369"/>
    </location>
</feature>
<keyword evidence="8 17" id="KW-0808">Transferase</keyword>
<dbReference type="InterPro" id="IPR015699">
    <property type="entry name" value="DNA-dir_RNA_pol1_lsu_N"/>
</dbReference>
<dbReference type="Gene3D" id="1.10.357.120">
    <property type="match status" value="1"/>
</dbReference>
<comment type="cofactor">
    <cofactor evidence="1">
        <name>Mg(2+)</name>
        <dbReference type="ChEBI" id="CHEBI:18420"/>
    </cofactor>
</comment>
<keyword evidence="13 17" id="KW-0804">Transcription</keyword>
<dbReference type="STRING" id="9402.L5K847"/>
<gene>
    <name evidence="20" type="ORF">PAL_GLEAN10005196</name>
</gene>
<dbReference type="Gene3D" id="2.40.40.20">
    <property type="match status" value="1"/>
</dbReference>
<evidence type="ECO:0000256" key="10">
    <source>
        <dbReference type="ARBA" id="ARBA00022723"/>
    </source>
</evidence>
<evidence type="ECO:0000256" key="15">
    <source>
        <dbReference type="ARBA" id="ARBA00047768"/>
    </source>
</evidence>
<evidence type="ECO:0000256" key="11">
    <source>
        <dbReference type="ARBA" id="ARBA00022833"/>
    </source>
</evidence>
<evidence type="ECO:0000259" key="19">
    <source>
        <dbReference type="SMART" id="SM00663"/>
    </source>
</evidence>
<dbReference type="SMART" id="SM00663">
    <property type="entry name" value="RPOLA_N"/>
    <property type="match status" value="1"/>
</dbReference>
<dbReference type="Gene3D" id="1.10.132.30">
    <property type="match status" value="1"/>
</dbReference>
<protein>
    <recommendedName>
        <fullName evidence="17">DNA-directed RNA polymerase subunit</fullName>
        <ecNumber evidence="17">2.7.7.6</ecNumber>
    </recommendedName>
</protein>
<dbReference type="eggNOG" id="KOG0262">
    <property type="taxonomic scope" value="Eukaryota"/>
</dbReference>
<evidence type="ECO:0000313" key="20">
    <source>
        <dbReference type="EMBL" id="ELK07695.1"/>
    </source>
</evidence>
<dbReference type="FunFam" id="2.40.40.20:FF:000019">
    <property type="entry name" value="DNA-directed RNA polymerase II subunit RPB1"/>
    <property type="match status" value="1"/>
</dbReference>
<dbReference type="Gene3D" id="3.30.1490.180">
    <property type="entry name" value="RNA polymerase ii"/>
    <property type="match status" value="1"/>
</dbReference>
<dbReference type="Gene3D" id="1.10.274.100">
    <property type="entry name" value="RNA polymerase Rpb1, domain 3"/>
    <property type="match status" value="1"/>
</dbReference>
<keyword evidence="5" id="KW-0158">Chromosome</keyword>
<evidence type="ECO:0000256" key="17">
    <source>
        <dbReference type="RuleBase" id="RU004279"/>
    </source>
</evidence>
<dbReference type="Pfam" id="PF04997">
    <property type="entry name" value="RNA_pol_Rpb1_1"/>
    <property type="match status" value="1"/>
</dbReference>
<dbReference type="SUPFAM" id="SSF64484">
    <property type="entry name" value="beta and beta-prime subunits of DNA dependent RNA-polymerase"/>
    <property type="match status" value="1"/>
</dbReference>
<dbReference type="InterPro" id="IPR045867">
    <property type="entry name" value="DNA-dir_RpoC_beta_prime"/>
</dbReference>
<dbReference type="GO" id="GO:0003677">
    <property type="term" value="F:DNA binding"/>
    <property type="evidence" value="ECO:0007669"/>
    <property type="project" value="InterPro"/>
</dbReference>
<evidence type="ECO:0000256" key="3">
    <source>
        <dbReference type="ARBA" id="ARBA00004604"/>
    </source>
</evidence>
<evidence type="ECO:0000256" key="6">
    <source>
        <dbReference type="ARBA" id="ARBA00022478"/>
    </source>
</evidence>
<feature type="domain" description="RNA polymerase N-terminal" evidence="19">
    <location>
        <begin position="289"/>
        <end position="623"/>
    </location>
</feature>
<comment type="subcellular location">
    <subcellularLocation>
        <location evidence="2">Chromosome</location>
    </subcellularLocation>
    <subcellularLocation>
        <location evidence="3">Nucleus</location>
        <location evidence="3">Nucleolus</location>
    </subcellularLocation>
</comment>
<dbReference type="Gene3D" id="3.30.70.2850">
    <property type="match status" value="2"/>
</dbReference>
<dbReference type="CDD" id="cd01435">
    <property type="entry name" value="RNAP_I_RPA1_N"/>
    <property type="match status" value="1"/>
</dbReference>
<dbReference type="InterPro" id="IPR000722">
    <property type="entry name" value="RNA_pol_asu"/>
</dbReference>
<organism evidence="20 21">
    <name type="scientific">Pteropus alecto</name>
    <name type="common">Black flying fox</name>
    <dbReference type="NCBI Taxonomy" id="9402"/>
    <lineage>
        <taxon>Eukaryota</taxon>
        <taxon>Metazoa</taxon>
        <taxon>Chordata</taxon>
        <taxon>Craniata</taxon>
        <taxon>Vertebrata</taxon>
        <taxon>Euteleostomi</taxon>
        <taxon>Mammalia</taxon>
        <taxon>Eutheria</taxon>
        <taxon>Laurasiatheria</taxon>
        <taxon>Chiroptera</taxon>
        <taxon>Yinpterochiroptera</taxon>
        <taxon>Pteropodoidea</taxon>
        <taxon>Pteropodidae</taxon>
        <taxon>Pteropodinae</taxon>
        <taxon>Pteropus</taxon>
    </lineage>
</organism>
<evidence type="ECO:0000256" key="13">
    <source>
        <dbReference type="ARBA" id="ARBA00023163"/>
    </source>
</evidence>
<dbReference type="Pfam" id="PF04983">
    <property type="entry name" value="RNA_pol_Rpb1_3"/>
    <property type="match status" value="1"/>
</dbReference>
<dbReference type="EMBL" id="KB030948">
    <property type="protein sequence ID" value="ELK07695.1"/>
    <property type="molecule type" value="Genomic_DNA"/>
</dbReference>
<evidence type="ECO:0000256" key="8">
    <source>
        <dbReference type="ARBA" id="ARBA00022679"/>
    </source>
</evidence>
<proteinExistence type="inferred from homology"/>
<dbReference type="FunFam" id="1.10.132.30:FF:000004">
    <property type="entry name" value="DNA-directed RNA polymerase subunit"/>
    <property type="match status" value="1"/>
</dbReference>
<dbReference type="Pfam" id="PF05000">
    <property type="entry name" value="RNA_pol_Rpb1_4"/>
    <property type="match status" value="1"/>
</dbReference>
<dbReference type="PANTHER" id="PTHR19376">
    <property type="entry name" value="DNA-DIRECTED RNA POLYMERASE"/>
    <property type="match status" value="1"/>
</dbReference>
<feature type="compositionally biased region" description="Acidic residues" evidence="18">
    <location>
        <begin position="1371"/>
        <end position="1393"/>
    </location>
</feature>
<dbReference type="InterPro" id="IPR044893">
    <property type="entry name" value="RNA_pol_Rpb1_clamp_domain"/>
</dbReference>
<dbReference type="InterPro" id="IPR038120">
    <property type="entry name" value="Rpb1_funnel_sf"/>
</dbReference>
<comment type="catalytic activity">
    <reaction evidence="15">
        <text>RNA(n) + a ribonucleoside 5'-triphosphate = RNA(n+1) + diphosphate</text>
        <dbReference type="Rhea" id="RHEA:21248"/>
        <dbReference type="Rhea" id="RHEA-COMP:14527"/>
        <dbReference type="Rhea" id="RHEA-COMP:17342"/>
        <dbReference type="ChEBI" id="CHEBI:33019"/>
        <dbReference type="ChEBI" id="CHEBI:61557"/>
        <dbReference type="ChEBI" id="CHEBI:140395"/>
        <dbReference type="EC" id="2.7.7.6"/>
    </reaction>
    <physiologicalReaction direction="left-to-right" evidence="15">
        <dbReference type="Rhea" id="RHEA:21249"/>
    </physiologicalReaction>
</comment>
<dbReference type="InterPro" id="IPR042102">
    <property type="entry name" value="RNA_pol_Rpb1_3_sf"/>
</dbReference>
<feature type="region of interest" description="Disordered" evidence="18">
    <location>
        <begin position="1342"/>
        <end position="1537"/>
    </location>
</feature>
<reference evidence="21" key="1">
    <citation type="journal article" date="2013" name="Science">
        <title>Comparative analysis of bat genomes provides insight into the evolution of flight and immunity.</title>
        <authorList>
            <person name="Zhang G."/>
            <person name="Cowled C."/>
            <person name="Shi Z."/>
            <person name="Huang Z."/>
            <person name="Bishop-Lilly K.A."/>
            <person name="Fang X."/>
            <person name="Wynne J.W."/>
            <person name="Xiong Z."/>
            <person name="Baker M.L."/>
            <person name="Zhao W."/>
            <person name="Tachedjian M."/>
            <person name="Zhu Y."/>
            <person name="Zhou P."/>
            <person name="Jiang X."/>
            <person name="Ng J."/>
            <person name="Yang L."/>
            <person name="Wu L."/>
            <person name="Xiao J."/>
            <person name="Feng Y."/>
            <person name="Chen Y."/>
            <person name="Sun X."/>
            <person name="Zhang Y."/>
            <person name="Marsh G.A."/>
            <person name="Crameri G."/>
            <person name="Broder C.C."/>
            <person name="Frey K.G."/>
            <person name="Wang L.F."/>
            <person name="Wang J."/>
        </authorList>
    </citation>
    <scope>NUCLEOTIDE SEQUENCE [LARGE SCALE GENOMIC DNA]</scope>
</reference>
<keyword evidence="9 17" id="KW-0548">Nucleotidyltransferase</keyword>
<dbReference type="InterPro" id="IPR007083">
    <property type="entry name" value="RNA_pol_Rpb1_4"/>
</dbReference>
<keyword evidence="21" id="KW-1185">Reference proteome</keyword>
<name>L5K847_PTEAL</name>
<evidence type="ECO:0000256" key="5">
    <source>
        <dbReference type="ARBA" id="ARBA00022454"/>
    </source>
</evidence>
<dbReference type="Proteomes" id="UP000010552">
    <property type="component" value="Unassembled WGS sequence"/>
</dbReference>
<keyword evidence="10" id="KW-0479">Metal-binding</keyword>
<keyword evidence="12" id="KW-0460">Magnesium</keyword>
<evidence type="ECO:0000256" key="14">
    <source>
        <dbReference type="ARBA" id="ARBA00023242"/>
    </source>
</evidence>
<dbReference type="GO" id="GO:0005736">
    <property type="term" value="C:RNA polymerase I complex"/>
    <property type="evidence" value="ECO:0007669"/>
    <property type="project" value="TreeGrafter"/>
</dbReference>
<evidence type="ECO:0000313" key="21">
    <source>
        <dbReference type="Proteomes" id="UP000010552"/>
    </source>
</evidence>
<evidence type="ECO:0000256" key="12">
    <source>
        <dbReference type="ARBA" id="ARBA00022842"/>
    </source>
</evidence>
<comment type="function">
    <text evidence="17">DNA-dependent RNA polymerase catalyzes the transcription of DNA into RNA using the four ribonucleoside triphosphates as substrates.</text>
</comment>
<dbReference type="GO" id="GO:0005694">
    <property type="term" value="C:chromosome"/>
    <property type="evidence" value="ECO:0007669"/>
    <property type="project" value="UniProtKB-SubCell"/>
</dbReference>
<dbReference type="InParanoid" id="L5K847"/>
<dbReference type="InterPro" id="IPR007081">
    <property type="entry name" value="RNA_pol_Rpb1_5"/>
</dbReference>
<comment type="subunit">
    <text evidence="16">Component of the RNA polymerase I (Pol I) complex consisting of 13 subunits: a ten-subunit catalytic core composed of POLR1A/RPA1, POLR1B/RPA2, POLR1C/RPAC1, POLR1D/RPAC2, POLR1H/RPA12, POLR2E/RPABC1, POLR2F/RPABC2, POLR2H/RPABC3, POLR2K/RPABC4 and POLR2L/RPABC5; a mobile stalk subunit POLR1F/RPA43 protruding from the core and additional subunits homologous to general transcription factors POLR1E/RPA49 and POLR1G/RPA34. Part of Pol I pre-initiation complex (PIC), in which Pol I core assembles with RRN3 and promoter-bound UTBF and SL1/TIF-IB complex. Interacts (via dock II domain) with TOP2A; this interaction may assist Pol I transcription initiation by releasing supercoils occurring during DNA unwinding. Interacts with CAVIN1; this interaction induces the dissociation of Pol I complex paused at rDNA terminator sequences. Interacts with MYO1C. Interacts with ERBB2. Interacts with DDX11. Interacts with RECQL5.</text>
</comment>
<dbReference type="Gene3D" id="4.10.860.120">
    <property type="entry name" value="RNA polymerase II, clamp domain"/>
    <property type="match status" value="1"/>
</dbReference>
<dbReference type="EC" id="2.7.7.6" evidence="17"/>
<dbReference type="GO" id="GO:0003899">
    <property type="term" value="F:DNA-directed RNA polymerase activity"/>
    <property type="evidence" value="ECO:0007669"/>
    <property type="project" value="UniProtKB-EC"/>
</dbReference>
<evidence type="ECO:0000256" key="16">
    <source>
        <dbReference type="ARBA" id="ARBA00065144"/>
    </source>
</evidence>
<feature type="compositionally biased region" description="Acidic residues" evidence="18">
    <location>
        <begin position="1468"/>
        <end position="1488"/>
    </location>
</feature>
<dbReference type="Pfam" id="PF04998">
    <property type="entry name" value="RNA_pol_Rpb1_5"/>
    <property type="match status" value="1"/>
</dbReference>